<accession>A0A0M8KBZ3</accession>
<name>A0A0M8KBZ3_9CHLR</name>
<keyword evidence="2" id="KW-0808">Transferase</keyword>
<reference evidence="3" key="2">
    <citation type="submission" date="2015-08" db="EMBL/GenBank/DDBJ databases">
        <title>Draft Genome Sequence of a Heterotrophic Facultative Anaerobic Bacterium Ardenticatena maritima Strain 110S.</title>
        <authorList>
            <person name="Kawaichi S."/>
            <person name="Yoshida T."/>
            <person name="Sako Y."/>
            <person name="Nakamura R."/>
        </authorList>
    </citation>
    <scope>NUCLEOTIDE SEQUENCE [LARGE SCALE GENOMIC DNA]</scope>
    <source>
        <strain evidence="3">110S</strain>
    </source>
</reference>
<keyword evidence="2" id="KW-0548">Nucleotidyltransferase</keyword>
<dbReference type="PANTHER" id="PTHR46390">
    <property type="entry name" value="MANNOSE-1-PHOSPHATE GUANYLYLTRANSFERASE"/>
    <property type="match status" value="1"/>
</dbReference>
<reference evidence="2 3" key="1">
    <citation type="journal article" date="2015" name="Genome Announc.">
        <title>Draft Genome Sequence of a Heterotrophic Facultative Anaerobic Thermophilic Bacterium, Ardenticatena maritima Strain 110ST.</title>
        <authorList>
            <person name="Kawaichi S."/>
            <person name="Yoshida T."/>
            <person name="Sako Y."/>
            <person name="Nakamura R."/>
        </authorList>
    </citation>
    <scope>NUCLEOTIDE SEQUENCE [LARGE SCALE GENOMIC DNA]</scope>
    <source>
        <strain evidence="2 3">110S</strain>
    </source>
</reference>
<protein>
    <submittedName>
        <fullName evidence="2">Mannose-1-phosphate guanylyltransferase</fullName>
        <ecNumber evidence="2">2.7.7.13</ecNumber>
    </submittedName>
</protein>
<dbReference type="Proteomes" id="UP000037784">
    <property type="component" value="Unassembled WGS sequence"/>
</dbReference>
<keyword evidence="3" id="KW-1185">Reference proteome</keyword>
<dbReference type="SUPFAM" id="SSF53448">
    <property type="entry name" value="Nucleotide-diphospho-sugar transferases"/>
    <property type="match status" value="1"/>
</dbReference>
<feature type="domain" description="MannoseP isomerase/GMP-like beta-helix" evidence="1">
    <location>
        <begin position="94"/>
        <end position="146"/>
    </location>
</feature>
<dbReference type="Pfam" id="PF22640">
    <property type="entry name" value="ManC_GMP_beta-helix"/>
    <property type="match status" value="1"/>
</dbReference>
<gene>
    <name evidence="2" type="primary">manC</name>
    <name evidence="2" type="ORF">ARMA_2889</name>
</gene>
<dbReference type="InterPro" id="IPR051161">
    <property type="entry name" value="Mannose-6P_isomerase_type2"/>
</dbReference>
<evidence type="ECO:0000313" key="2">
    <source>
        <dbReference type="EMBL" id="GAP64466.1"/>
    </source>
</evidence>
<dbReference type="EMBL" id="BBZA01000265">
    <property type="protein sequence ID" value="GAP64466.1"/>
    <property type="molecule type" value="Genomic_DNA"/>
</dbReference>
<proteinExistence type="predicted"/>
<dbReference type="PANTHER" id="PTHR46390:SF1">
    <property type="entry name" value="MANNOSE-1-PHOSPHATE GUANYLYLTRANSFERASE"/>
    <property type="match status" value="1"/>
</dbReference>
<dbReference type="GO" id="GO:0009298">
    <property type="term" value="P:GDP-mannose biosynthetic process"/>
    <property type="evidence" value="ECO:0007669"/>
    <property type="project" value="TreeGrafter"/>
</dbReference>
<dbReference type="OrthoDB" id="9806359at2"/>
<organism evidence="2 3">
    <name type="scientific">Ardenticatena maritima</name>
    <dbReference type="NCBI Taxonomy" id="872965"/>
    <lineage>
        <taxon>Bacteria</taxon>
        <taxon>Bacillati</taxon>
        <taxon>Chloroflexota</taxon>
        <taxon>Ardenticatenia</taxon>
        <taxon>Ardenticatenales</taxon>
        <taxon>Ardenticatenaceae</taxon>
        <taxon>Ardenticatena</taxon>
    </lineage>
</organism>
<evidence type="ECO:0000259" key="1">
    <source>
        <dbReference type="Pfam" id="PF22640"/>
    </source>
</evidence>
<dbReference type="InterPro" id="IPR054566">
    <property type="entry name" value="ManC/GMP-like_b-helix"/>
</dbReference>
<dbReference type="AlphaFoldDB" id="A0A0M8KBZ3"/>
<comment type="caution">
    <text evidence="2">The sequence shown here is derived from an EMBL/GenBank/DDBJ whole genome shotgun (WGS) entry which is preliminary data.</text>
</comment>
<dbReference type="SUPFAM" id="SSF159283">
    <property type="entry name" value="Guanosine diphospho-D-mannose pyrophosphorylase/mannose-6-phosphate isomerase linker domain"/>
    <property type="match status" value="1"/>
</dbReference>
<dbReference type="InParanoid" id="A0A0M8KBZ3"/>
<sequence length="155" mass="17050">MDTILEEFARHLPEHTAALERIAAAVGTPDAAEVLEREWLALPGETTIDHGIMEKAERVATVPMAAGWNDIGSWDSLAELLDHDEQGNHIEGDTLVIDGERIFVQSEGRFLALIGLSDVIVVNTPDATLICRAGRSQDVKHVVKWLKQHGRTDLL</sequence>
<dbReference type="GO" id="GO:0004475">
    <property type="term" value="F:mannose-1-phosphate guanylyltransferase (GTP) activity"/>
    <property type="evidence" value="ECO:0007669"/>
    <property type="project" value="UniProtKB-EC"/>
</dbReference>
<dbReference type="EC" id="2.7.7.13" evidence="2"/>
<dbReference type="InterPro" id="IPR029044">
    <property type="entry name" value="Nucleotide-diphossugar_trans"/>
</dbReference>
<evidence type="ECO:0000313" key="3">
    <source>
        <dbReference type="Proteomes" id="UP000037784"/>
    </source>
</evidence>
<dbReference type="Gene3D" id="3.90.550.10">
    <property type="entry name" value="Spore Coat Polysaccharide Biosynthesis Protein SpsA, Chain A"/>
    <property type="match status" value="1"/>
</dbReference>